<comment type="cofactor">
    <cofactor evidence="1">
        <name>a divalent metal cation</name>
        <dbReference type="ChEBI" id="CHEBI:60240"/>
    </cofactor>
</comment>
<evidence type="ECO:0000259" key="4">
    <source>
        <dbReference type="Pfam" id="PF13359"/>
    </source>
</evidence>
<comment type="caution">
    <text evidence="5">The sequence shown here is derived from an EMBL/GenBank/DDBJ whole genome shotgun (WGS) entry which is preliminary data.</text>
</comment>
<reference evidence="6" key="1">
    <citation type="journal article" date="2019" name="Int. J. Syst. Evol. Microbiol.">
        <title>The Global Catalogue of Microorganisms (GCM) 10K type strain sequencing project: providing services to taxonomists for standard genome sequencing and annotation.</title>
        <authorList>
            <consortium name="The Broad Institute Genomics Platform"/>
            <consortium name="The Broad Institute Genome Sequencing Center for Infectious Disease"/>
            <person name="Wu L."/>
            <person name="Ma J."/>
        </authorList>
    </citation>
    <scope>NUCLEOTIDE SEQUENCE [LARGE SCALE GENOMIC DNA]</scope>
    <source>
        <strain evidence="6">CGMCC 4.7177</strain>
    </source>
</reference>
<dbReference type="EMBL" id="JBHSFK010000008">
    <property type="protein sequence ID" value="MFC4500630.1"/>
    <property type="molecule type" value="Genomic_DNA"/>
</dbReference>
<dbReference type="Pfam" id="PF13359">
    <property type="entry name" value="DDE_Tnp_4"/>
    <property type="match status" value="1"/>
</dbReference>
<keyword evidence="3" id="KW-0472">Membrane</keyword>
<gene>
    <name evidence="5" type="ORF">ACFPIH_14020</name>
</gene>
<evidence type="ECO:0000313" key="5">
    <source>
        <dbReference type="EMBL" id="MFC4500630.1"/>
    </source>
</evidence>
<dbReference type="Proteomes" id="UP001595839">
    <property type="component" value="Unassembled WGS sequence"/>
</dbReference>
<feature type="domain" description="DDE Tnp4" evidence="4">
    <location>
        <begin position="127"/>
        <end position="283"/>
    </location>
</feature>
<protein>
    <submittedName>
        <fullName evidence="5">Transposase family protein</fullName>
    </submittedName>
</protein>
<keyword evidence="2" id="KW-0479">Metal-binding</keyword>
<evidence type="ECO:0000256" key="3">
    <source>
        <dbReference type="SAM" id="Phobius"/>
    </source>
</evidence>
<evidence type="ECO:0000256" key="1">
    <source>
        <dbReference type="ARBA" id="ARBA00001968"/>
    </source>
</evidence>
<evidence type="ECO:0000313" key="6">
    <source>
        <dbReference type="Proteomes" id="UP001595839"/>
    </source>
</evidence>
<keyword evidence="6" id="KW-1185">Reference proteome</keyword>
<sequence>MRKNTSPAEGTDYQCRLPLSSATLDLVSGLVRGHLKKIGSRWRKLPPGRIALIVLAVLRHDQRLSDMAGGNDVSASTVRRWLLAAGCWLLAAGCWLLEVIGLLAARAPRLDRALKAITQKGGIVVLLDGTLVRTRRRTGDENRPNYSGKHKAHGLLFLALTDERGNLVWISAAKPGRSSEITTARHNKITARLWEAGLGALADLGFTGLDDDPDDPVIITGRKATRGHPLTAAQKEANRLVSRERAANEHGFADLKNWRILTKVRMNAQHATTLLRALLVLTNAEVQR</sequence>
<feature type="transmembrane region" description="Helical" evidence="3">
    <location>
        <begin position="81"/>
        <end position="105"/>
    </location>
</feature>
<proteinExistence type="predicted"/>
<keyword evidence="3" id="KW-1133">Transmembrane helix</keyword>
<organism evidence="5 6">
    <name type="scientific">Streptomyces vulcanius</name>
    <dbReference type="NCBI Taxonomy" id="1441876"/>
    <lineage>
        <taxon>Bacteria</taxon>
        <taxon>Bacillati</taxon>
        <taxon>Actinomycetota</taxon>
        <taxon>Actinomycetes</taxon>
        <taxon>Kitasatosporales</taxon>
        <taxon>Streptomycetaceae</taxon>
        <taxon>Streptomyces</taxon>
    </lineage>
</organism>
<name>A0ABV9APJ1_9ACTN</name>
<accession>A0ABV9APJ1</accession>
<evidence type="ECO:0000256" key="2">
    <source>
        <dbReference type="ARBA" id="ARBA00022723"/>
    </source>
</evidence>
<keyword evidence="3" id="KW-0812">Transmembrane</keyword>
<dbReference type="InterPro" id="IPR027806">
    <property type="entry name" value="HARBI1_dom"/>
</dbReference>
<dbReference type="RefSeq" id="WP_381171576.1">
    <property type="nucleotide sequence ID" value="NZ_JBHSFK010000008.1"/>
</dbReference>